<keyword evidence="3" id="KW-1185">Reference proteome</keyword>
<protein>
    <submittedName>
        <fullName evidence="2">Hydrogenase expression protein HupH</fullName>
    </submittedName>
</protein>
<dbReference type="InterPro" id="IPR053714">
    <property type="entry name" value="Iso_Racemase_Enz_sf"/>
</dbReference>
<dbReference type="PANTHER" id="PTHR28047:SF5">
    <property type="entry name" value="PROTEIN DCG1"/>
    <property type="match status" value="1"/>
</dbReference>
<dbReference type="AlphaFoldDB" id="A0A418YUN3"/>
<accession>A0A418YUN3</accession>
<name>A0A418YUN3_9SPHN</name>
<comment type="caution">
    <text evidence="2">The sequence shown here is derived from an EMBL/GenBank/DDBJ whole genome shotgun (WGS) entry which is preliminary data.</text>
</comment>
<evidence type="ECO:0000256" key="1">
    <source>
        <dbReference type="ARBA" id="ARBA00038414"/>
    </source>
</evidence>
<proteinExistence type="inferred from homology"/>
<dbReference type="Proteomes" id="UP000283469">
    <property type="component" value="Unassembled WGS sequence"/>
</dbReference>
<dbReference type="GO" id="GO:0047661">
    <property type="term" value="F:amino-acid racemase activity"/>
    <property type="evidence" value="ECO:0007669"/>
    <property type="project" value="InterPro"/>
</dbReference>
<organism evidence="2 3">
    <name type="scientific">Sphingobium terrigena</name>
    <dbReference type="NCBI Taxonomy" id="2304063"/>
    <lineage>
        <taxon>Bacteria</taxon>
        <taxon>Pseudomonadati</taxon>
        <taxon>Pseudomonadota</taxon>
        <taxon>Alphaproteobacteria</taxon>
        <taxon>Sphingomonadales</taxon>
        <taxon>Sphingomonadaceae</taxon>
        <taxon>Sphingobium</taxon>
    </lineage>
</organism>
<evidence type="ECO:0000313" key="2">
    <source>
        <dbReference type="EMBL" id="RJG55875.1"/>
    </source>
</evidence>
<sequence>MILPVPLPSEALANFAAQIPQALRRPDIDLEFVGCRTGASLVDSAYESTLADAFVLDAGLDAQKQGCAAVCSFSTSDSGIAALRSCLSIPVVGAAQAAFSLAIQLGGRFSVVTMWEPWRRAITETISKYGLAGRVASVRQIGVRPDTRELLNGKEDIVFARLEAEARAAIEQDGAEVIMLGSTTMYQSHAYLASVLPCPVINPGLAAYKACETLIDLGLAQSKIAYPAPGTLASNPFQPIPPVFPN</sequence>
<dbReference type="Gene3D" id="3.40.50.12500">
    <property type="match status" value="1"/>
</dbReference>
<comment type="similarity">
    <text evidence="1">Belongs to the HyuE racemase family.</text>
</comment>
<reference evidence="2 3" key="1">
    <citation type="submission" date="2018-08" db="EMBL/GenBank/DDBJ databases">
        <title>Sphingobium sp. EO9.</title>
        <authorList>
            <person name="Park Y."/>
            <person name="Kim K.H."/>
            <person name="Jeon C.O."/>
        </authorList>
    </citation>
    <scope>NUCLEOTIDE SEQUENCE [LARGE SCALE GENOMIC DNA]</scope>
    <source>
        <strain evidence="2 3">EO9</strain>
    </source>
</reference>
<dbReference type="InterPro" id="IPR052186">
    <property type="entry name" value="Hydantoin_racemase-like"/>
</dbReference>
<dbReference type="Pfam" id="PF01177">
    <property type="entry name" value="Asp_Glu_race"/>
    <property type="match status" value="1"/>
</dbReference>
<gene>
    <name evidence="2" type="ORF">D0Z70_07515</name>
</gene>
<dbReference type="EMBL" id="QVRA01000005">
    <property type="protein sequence ID" value="RJG55875.1"/>
    <property type="molecule type" value="Genomic_DNA"/>
</dbReference>
<dbReference type="PANTHER" id="PTHR28047">
    <property type="entry name" value="PROTEIN DCG1"/>
    <property type="match status" value="1"/>
</dbReference>
<evidence type="ECO:0000313" key="3">
    <source>
        <dbReference type="Proteomes" id="UP000283469"/>
    </source>
</evidence>
<dbReference type="OrthoDB" id="9791723at2"/>
<dbReference type="InterPro" id="IPR015942">
    <property type="entry name" value="Asp/Glu/hydantoin_racemase"/>
</dbReference>